<gene>
    <name evidence="2" type="primary">WBGene00093528</name>
</gene>
<dbReference type="PRINTS" id="PR00453">
    <property type="entry name" value="VWFADOMAIN"/>
</dbReference>
<dbReference type="Pfam" id="PF01549">
    <property type="entry name" value="ShK"/>
    <property type="match status" value="2"/>
</dbReference>
<protein>
    <submittedName>
        <fullName evidence="2">ShK domain-containing protein</fullName>
    </submittedName>
</protein>
<dbReference type="InterPro" id="IPR050525">
    <property type="entry name" value="ECM_Assembly_Org"/>
</dbReference>
<dbReference type="CDD" id="cd00198">
    <property type="entry name" value="vWFA"/>
    <property type="match status" value="2"/>
</dbReference>
<dbReference type="Pfam" id="PF00092">
    <property type="entry name" value="VWA"/>
    <property type="match status" value="4"/>
</dbReference>
<accession>A0A2A6CUQ0</accession>
<dbReference type="SMART" id="SM00327">
    <property type="entry name" value="VWA"/>
    <property type="match status" value="4"/>
</dbReference>
<dbReference type="InterPro" id="IPR036465">
    <property type="entry name" value="vWFA_dom_sf"/>
</dbReference>
<keyword evidence="1" id="KW-1015">Disulfide bond</keyword>
<dbReference type="PROSITE" id="PS51670">
    <property type="entry name" value="SHKT"/>
    <property type="match status" value="4"/>
</dbReference>
<dbReference type="Gene3D" id="1.10.10.1940">
    <property type="match status" value="2"/>
</dbReference>
<dbReference type="Gene3D" id="3.40.50.410">
    <property type="entry name" value="von Willebrand factor, type A domain"/>
    <property type="match status" value="4"/>
</dbReference>
<dbReference type="Proteomes" id="UP000005239">
    <property type="component" value="Unassembled WGS sequence"/>
</dbReference>
<name>A0A2A6CUQ0_PRIPA</name>
<evidence type="ECO:0000313" key="3">
    <source>
        <dbReference type="Proteomes" id="UP000005239"/>
    </source>
</evidence>
<dbReference type="PANTHER" id="PTHR24020">
    <property type="entry name" value="COLLAGEN ALPHA"/>
    <property type="match status" value="1"/>
</dbReference>
<dbReference type="PROSITE" id="PS50234">
    <property type="entry name" value="VWFA"/>
    <property type="match status" value="4"/>
</dbReference>
<dbReference type="InterPro" id="IPR002035">
    <property type="entry name" value="VWF_A"/>
</dbReference>
<dbReference type="CDD" id="cd01450">
    <property type="entry name" value="vWFA_subfamily_ECM"/>
    <property type="match status" value="2"/>
</dbReference>
<keyword evidence="3" id="KW-1185">Reference proteome</keyword>
<reference evidence="2" key="2">
    <citation type="submission" date="2022-06" db="UniProtKB">
        <authorList>
            <consortium name="EnsemblMetazoa"/>
        </authorList>
    </citation>
    <scope>IDENTIFICATION</scope>
    <source>
        <strain evidence="2">PS312</strain>
    </source>
</reference>
<sequence>MLRHSLLLCCLAAAIAADSVPQVTYTCGGGRVRLEPCETAVRDKKCVSECQTSDHCVKNHGEEYFCVTQGWSAGCCRTIPRFDRPELDCSTRECNSHAYCGLWKRGSTCENGCCKDGKNHYTTFAGIFDSYTCNKKLVPEPCPRKGCDRESFGPEYYCNPAGCCDIDKKYGPKTACATKECNSHEFCAGALPGSYCHEGCCVKDGENTTIKPLPPITIKPIGDRQPPIREEVTYCRDLHADIVLVIDASGSITAPIFNSHTKRFAKAIIERFDVGSTRTRIGLVVYSATVYYTLPLNECTDVACLMSAIDSLSYAAGGTCTGDGIASATEMLLKAPAVKGDTTRSKAIIVITDGNEECGYGPSTVSKRCNEARGQDIDLYAVAVGTTLWSTKAAAIADLDAISGGDYGRRFVVENYEALDKVFVERLQRQVCSTTWQVVGRCKKTECYTDSFCSKSQPGFVCRGGCCVDSKIEVIDPTPIITNECTFMSADVILAIDGSGSITAPIFNKYTKAFVKELISRFNVGFSKTRVGLVAYSSTVYSTVSLEECDDQACLINKIDTLNYPAGGTCTGDAISTATGMFGFASNDGTVRPKVIIVITDGHEECGGGASTVAKRCGDARKAGIDLYAVAVGTDTFLNKPAAVADLKAISNDDKTHQFVAKDYQALDYSFVDNLQKEVCTTTTIGVIGGGGECKVECRTDAYCRRQNSKTECRNGCCSPRKRDWDDNKIIRPPRAITYCYGLHADIVLVIDASGSITAPIFNQQTKMFAKSLVGRFDVGPLKTRIGIVAYAASVYYTQDVTECYDVNCLYAKIDALSYPAGGTCTGDAIAKATDILDRAKAPNFYERNRAKVIIVITDGHEECGGGASTVPKRCGEARDNDIELYAVAVGDTFRNKPAAIADLNAIADNDENNKFLANDYNALDSTFVERLQREVCSTEFRRWGREDCERECRTDASCNRAQPGSVCRRGCCVEPNVIPPVTPIFVTECKYVNVDIVLVIDASGSITAPIFNTHTKNFAKELISRFNIQATRTRVGIVAYAASVFYTQGITECSDQACLRGKIDSLKYPAGGTCTGDAIAKATDLLLAAPSADGQDRPKVIIVITDGHEECGGGASTVQRQSDAARSQGIDLFAVAVGTDTFLTKPAAVADLNAICNNQNDHKFIAKDYASLDYAFVDDLQREVCSSTIKTELGDDCKAECSSHLACAFFAPGTRCVGGCCRVPIDPITPGGSVCGDQRRTSWCRNNKGQCGRQVEEIKDQLFLDCLERRGMNMRTICARTCGFCDGGDKMPERKPKCFDKKPTSWCKDKVGDCYRGRFQARMRCACASTCGFCTTDGGPPKPQPQPTGPCSDTTADCANKPALCRNHAYKSMMLEHCPRTCGWCPTGPLVDPPLVIHPPEPPPPVTTVAPVSNCVDTANDCGIKSGLCNNGAYKSLMMKRCKRTCGWC</sequence>
<dbReference type="SMART" id="SM00254">
    <property type="entry name" value="ShKT"/>
    <property type="match status" value="4"/>
</dbReference>
<comment type="caution">
    <text evidence="1">Lacks conserved residue(s) required for the propagation of feature annotation.</text>
</comment>
<evidence type="ECO:0000256" key="1">
    <source>
        <dbReference type="PROSITE-ProRule" id="PRU01005"/>
    </source>
</evidence>
<accession>A0A8R1Y8D2</accession>
<dbReference type="EnsemblMetazoa" id="PPA03974.1">
    <property type="protein sequence ID" value="PPA03974.1"/>
    <property type="gene ID" value="WBGene00093528"/>
</dbReference>
<dbReference type="PANTHER" id="PTHR24020:SF87">
    <property type="entry name" value="COLLAGEN ALPHA-1(VI) CHAIN-LIKE"/>
    <property type="match status" value="1"/>
</dbReference>
<evidence type="ECO:0000313" key="2">
    <source>
        <dbReference type="EnsemblMetazoa" id="PPA03974.1"/>
    </source>
</evidence>
<reference evidence="3" key="1">
    <citation type="journal article" date="2008" name="Nat. Genet.">
        <title>The Pristionchus pacificus genome provides a unique perspective on nematode lifestyle and parasitism.</title>
        <authorList>
            <person name="Dieterich C."/>
            <person name="Clifton S.W."/>
            <person name="Schuster L.N."/>
            <person name="Chinwalla A."/>
            <person name="Delehaunty K."/>
            <person name="Dinkelacker I."/>
            <person name="Fulton L."/>
            <person name="Fulton R."/>
            <person name="Godfrey J."/>
            <person name="Minx P."/>
            <person name="Mitreva M."/>
            <person name="Roeseler W."/>
            <person name="Tian H."/>
            <person name="Witte H."/>
            <person name="Yang S.P."/>
            <person name="Wilson R.K."/>
            <person name="Sommer R.J."/>
        </authorList>
    </citation>
    <scope>NUCLEOTIDE SEQUENCE [LARGE SCALE GENOMIC DNA]</scope>
    <source>
        <strain evidence="3">PS312</strain>
    </source>
</reference>
<feature type="disulfide bond" evidence="1">
    <location>
        <begin position="1352"/>
        <end position="1386"/>
    </location>
</feature>
<dbReference type="InterPro" id="IPR003582">
    <property type="entry name" value="ShKT_dom"/>
</dbReference>
<organism evidence="2 3">
    <name type="scientific">Pristionchus pacificus</name>
    <name type="common">Parasitic nematode worm</name>
    <dbReference type="NCBI Taxonomy" id="54126"/>
    <lineage>
        <taxon>Eukaryota</taxon>
        <taxon>Metazoa</taxon>
        <taxon>Ecdysozoa</taxon>
        <taxon>Nematoda</taxon>
        <taxon>Chromadorea</taxon>
        <taxon>Rhabditida</taxon>
        <taxon>Rhabditina</taxon>
        <taxon>Diplogasteromorpha</taxon>
        <taxon>Diplogasteroidea</taxon>
        <taxon>Neodiplogasteridae</taxon>
        <taxon>Pristionchus</taxon>
    </lineage>
</organism>
<dbReference type="SUPFAM" id="SSF53300">
    <property type="entry name" value="vWA-like"/>
    <property type="match status" value="4"/>
</dbReference>
<feature type="disulfide bond" evidence="1">
    <location>
        <begin position="1416"/>
        <end position="1450"/>
    </location>
</feature>
<proteinExistence type="predicted"/>